<dbReference type="GO" id="GO:0006487">
    <property type="term" value="P:protein N-linked glycosylation"/>
    <property type="evidence" value="ECO:0007669"/>
    <property type="project" value="UniProtKB-UniRule"/>
</dbReference>
<dbReference type="InterPro" id="IPR031335">
    <property type="entry name" value="Glyco_hydro_63_C"/>
</dbReference>
<keyword evidence="3" id="KW-0812">Transmembrane</keyword>
<dbReference type="PANTHER" id="PTHR10412:SF11">
    <property type="entry name" value="MANNOSYL-OLIGOSACCHARIDE GLUCOSIDASE"/>
    <property type="match status" value="1"/>
</dbReference>
<dbReference type="EC" id="3.2.1.106" evidence="11 12"/>
<keyword evidence="5 12" id="KW-0256">Endoplasmic reticulum</keyword>
<proteinExistence type="inferred from homology"/>
<reference evidence="16" key="1">
    <citation type="submission" date="2021-12" db="EMBL/GenBank/DDBJ databases">
        <title>Prjna785345.</title>
        <authorList>
            <person name="Rujirawat T."/>
            <person name="Krajaejun T."/>
        </authorList>
    </citation>
    <scope>NUCLEOTIDE SEQUENCE</scope>
    <source>
        <strain evidence="16">Pi057C3</strain>
    </source>
</reference>
<evidence type="ECO:0000256" key="9">
    <source>
        <dbReference type="ARBA" id="ARBA00023180"/>
    </source>
</evidence>
<keyword evidence="6" id="KW-0735">Signal-anchor</keyword>
<comment type="function">
    <text evidence="12">Cleaves the distal alpha 1,2-linked glucose residue from the Glc(3)Man(9)GlcNAc(2) oligosaccharide precursor.</text>
</comment>
<evidence type="ECO:0000256" key="11">
    <source>
        <dbReference type="ARBA" id="ARBA00038888"/>
    </source>
</evidence>
<evidence type="ECO:0000313" key="17">
    <source>
        <dbReference type="Proteomes" id="UP001209570"/>
    </source>
</evidence>
<evidence type="ECO:0000256" key="3">
    <source>
        <dbReference type="ARBA" id="ARBA00022692"/>
    </source>
</evidence>
<comment type="catalytic activity">
    <reaction evidence="12">
        <text>N(4)-(alpha-D-Glc-(1-&gt;2)-alpha-D-Glc-(1-&gt;3)-alpha-D-Glc-(1-&gt;3)-alpha-D-Man-(1-&gt;2)-alpha-D-Man-(1-&gt;2)-alpha-D-Man-(1-&gt;3)-[alpha-D-Man-(1-&gt;2)-alpha-D-Man-(1-&gt;3)-[alpha-D-Man-(1-&gt;2)-alpha-D-Man-(1-&gt;6)]-alpha-D-Man-(1-&gt;6)]-beta-D-Man-(1-&gt;4)-beta-D-GlcNAc-(1-&gt;4)-beta-D-GlcNAc)-L-asparaginyl-[protein] + H2O = N(4)-(alpha-D-Glc-(1-&gt;3)-alpha-D-Glc-(1-&gt;3)-alpha-D-Man-(1-&gt;2)-alpha-D-Man-(1-&gt;2)-alpha-D-Man-(1-&gt;3)-[alpha-D-Man-(1-&gt;2)-alpha-D-Man-(1-&gt;3)-[alpha-D-Man-(1-&gt;2)-alpha-D-Man-(1-&gt;6)]-alpha-D-Man-(1-&gt;6)]-beta-D-Man-(1-&gt;4)-beta-D-GlcNAc-(1-&gt;4)-beta-D-GlcNAc)-L-asparaginyl-[protein] + beta-D-glucose</text>
        <dbReference type="Rhea" id="RHEA:55988"/>
        <dbReference type="Rhea" id="RHEA-COMP:12806"/>
        <dbReference type="Rhea" id="RHEA-COMP:14355"/>
        <dbReference type="ChEBI" id="CHEBI:15377"/>
        <dbReference type="ChEBI" id="CHEBI:15903"/>
        <dbReference type="ChEBI" id="CHEBI:59082"/>
        <dbReference type="ChEBI" id="CHEBI:132537"/>
        <dbReference type="EC" id="3.2.1.106"/>
    </reaction>
</comment>
<evidence type="ECO:0000256" key="10">
    <source>
        <dbReference type="ARBA" id="ARBA00023295"/>
    </source>
</evidence>
<dbReference type="InterPro" id="IPR038518">
    <property type="entry name" value="Glyco_hydro_63N_sf"/>
</dbReference>
<accession>A0AAD5M196</accession>
<dbReference type="Gene3D" id="1.50.10.10">
    <property type="match status" value="1"/>
</dbReference>
<keyword evidence="10 12" id="KW-0326">Glycosidase</keyword>
<name>A0AAD5M196_PYTIN</name>
<dbReference type="Pfam" id="PF16923">
    <property type="entry name" value="Glyco_hydro_63N"/>
    <property type="match status" value="1"/>
</dbReference>
<dbReference type="GO" id="GO:0005789">
    <property type="term" value="C:endoplasmic reticulum membrane"/>
    <property type="evidence" value="ECO:0007669"/>
    <property type="project" value="UniProtKB-SubCell"/>
</dbReference>
<keyword evidence="9" id="KW-0325">Glycoprotein</keyword>
<comment type="similarity">
    <text evidence="2 12">Belongs to the glycosyl hydrolase 63 family.</text>
</comment>
<feature type="chain" id="PRO_5042273670" description="Mannosyl-oligosaccharide glucosidase" evidence="13">
    <location>
        <begin position="20"/>
        <end position="933"/>
    </location>
</feature>
<comment type="caution">
    <text evidence="16">The sequence shown here is derived from an EMBL/GenBank/DDBJ whole genome shotgun (WGS) entry which is preliminary data.</text>
</comment>
<evidence type="ECO:0000256" key="12">
    <source>
        <dbReference type="RuleBase" id="RU368089"/>
    </source>
</evidence>
<evidence type="ECO:0000256" key="1">
    <source>
        <dbReference type="ARBA" id="ARBA00004648"/>
    </source>
</evidence>
<keyword evidence="7" id="KW-1133">Transmembrane helix</keyword>
<evidence type="ECO:0000256" key="4">
    <source>
        <dbReference type="ARBA" id="ARBA00022801"/>
    </source>
</evidence>
<evidence type="ECO:0000259" key="14">
    <source>
        <dbReference type="Pfam" id="PF03200"/>
    </source>
</evidence>
<dbReference type="Pfam" id="PF03200">
    <property type="entry name" value="Glyco_hydro_63"/>
    <property type="match status" value="2"/>
</dbReference>
<keyword evidence="4 12" id="KW-0378">Hydrolase</keyword>
<evidence type="ECO:0000259" key="15">
    <source>
        <dbReference type="Pfam" id="PF16923"/>
    </source>
</evidence>
<dbReference type="EMBL" id="JAKCXM010000148">
    <property type="protein sequence ID" value="KAJ0400701.1"/>
    <property type="molecule type" value="Genomic_DNA"/>
</dbReference>
<keyword evidence="8" id="KW-0472">Membrane</keyword>
<sequence length="933" mass="103281">MRLSSALTALLVALAAIAATLWSGALRQLPADHPLRRLERWTSAAETVDQAPPTVSHPRELPRLPLDRAALESFAADRSRGALRWGTYRPGLYFGLRSRSFPAFVSAGLLWGSTHEDVSQLRHECRQEDRLERYGWDQHDGRAFATQRIDDPFNRVALVTSYARLDDAQARDGWAARVAVAPLEPRDPRLRRRRVPSTKLSLFFYVDLGCGDEQLSETCRHSLKNRLEVTTEPAMEAAPCPDDEAFQCHRLVFRSADPYGRPDGSAPLTFDTAIVWRTRKDAVRSTALRYAGLQDANVLAIKDRLVGLAQQRAGDGSSSDAEIELDNGIDDDATLLVVQAVVEFDVPAADDDSASITSDDLVLDVLLVESPDTDDVVEKTLVPRWTGPALATTLQARAAAFSERFETAFALSSASPLTQDDGAGAGAGLNASQVVFAQAAFSNLIGGLGYFYGSSLVQHDPENKASITQTARAPLFTGVPSRSFFPRGFLWDEGFHQLGIGAFDAELTKDVLAHWLALMDDDGYIAREQILGATSRKRVPSEFLVQHVEHANPPALLLAVESLLRRGALQHDSAFLEALYPFLLQWYSWFATTQRGPLADDERTTFRWRGRRADDGKLIANTLSSGLDDYPRASQVSDREMHVDLLCWMIKASDVLASVAQLVGHDGHGVVLREHRARYEAALRTVHWDATAQAFFDVGDHSEDGHVEDRVVVRCRNDQGETRDVPVAYEVLQRRSAEPCPASHPTFLFPLGDGAGGLKLQPVFVPRTVALQHVRHIGYVSVFPLLLQVVAPDAPELGALLEQLRDPEHLWSPFGLRSLSTRDLFYERANAHGDNPYWRGSIWINANFLALRALHHYGVSGPAGPHRERALAVYRELRGNVVATIHGEFERTGFLWEQYSGDVHAGPQYGRGQRCHPFAGWTALVVNIMAEKY</sequence>
<evidence type="ECO:0000313" key="16">
    <source>
        <dbReference type="EMBL" id="KAJ0400701.1"/>
    </source>
</evidence>
<dbReference type="InterPro" id="IPR031631">
    <property type="entry name" value="Glyco_hydro_63N"/>
</dbReference>
<dbReference type="PANTHER" id="PTHR10412">
    <property type="entry name" value="MANNOSYL-OLIGOSACCHARIDE GLUCOSIDASE"/>
    <property type="match status" value="1"/>
</dbReference>
<dbReference type="Gene3D" id="2.70.98.110">
    <property type="entry name" value="Glycosyl hydrolase family 63, N-terminal domain"/>
    <property type="match status" value="1"/>
</dbReference>
<dbReference type="GO" id="GO:0009311">
    <property type="term" value="P:oligosaccharide metabolic process"/>
    <property type="evidence" value="ECO:0007669"/>
    <property type="project" value="UniProtKB-UniRule"/>
</dbReference>
<keyword evidence="17" id="KW-1185">Reference proteome</keyword>
<protein>
    <recommendedName>
        <fullName evidence="11 12">Mannosyl-oligosaccharide glucosidase</fullName>
        <ecNumber evidence="11 12">3.2.1.106</ecNumber>
    </recommendedName>
</protein>
<evidence type="ECO:0000256" key="7">
    <source>
        <dbReference type="ARBA" id="ARBA00022989"/>
    </source>
</evidence>
<dbReference type="InterPro" id="IPR012341">
    <property type="entry name" value="6hp_glycosidase-like_sf"/>
</dbReference>
<dbReference type="InterPro" id="IPR008928">
    <property type="entry name" value="6-hairpin_glycosidase_sf"/>
</dbReference>
<dbReference type="Proteomes" id="UP001209570">
    <property type="component" value="Unassembled WGS sequence"/>
</dbReference>
<feature type="domain" description="Glycosyl hydrolase family 63 C-terminal" evidence="14">
    <location>
        <begin position="770"/>
        <end position="931"/>
    </location>
</feature>
<evidence type="ECO:0000256" key="13">
    <source>
        <dbReference type="SAM" id="SignalP"/>
    </source>
</evidence>
<evidence type="ECO:0000256" key="5">
    <source>
        <dbReference type="ARBA" id="ARBA00022824"/>
    </source>
</evidence>
<organism evidence="16 17">
    <name type="scientific">Pythium insidiosum</name>
    <name type="common">Pythiosis disease agent</name>
    <dbReference type="NCBI Taxonomy" id="114742"/>
    <lineage>
        <taxon>Eukaryota</taxon>
        <taxon>Sar</taxon>
        <taxon>Stramenopiles</taxon>
        <taxon>Oomycota</taxon>
        <taxon>Peronosporomycetes</taxon>
        <taxon>Pythiales</taxon>
        <taxon>Pythiaceae</taxon>
        <taxon>Pythium</taxon>
    </lineage>
</organism>
<keyword evidence="13" id="KW-0732">Signal</keyword>
<evidence type="ECO:0000256" key="6">
    <source>
        <dbReference type="ARBA" id="ARBA00022968"/>
    </source>
</evidence>
<dbReference type="SUPFAM" id="SSF48208">
    <property type="entry name" value="Six-hairpin glycosidases"/>
    <property type="match status" value="1"/>
</dbReference>
<gene>
    <name evidence="16" type="ORF">P43SY_000606</name>
</gene>
<feature type="signal peptide" evidence="13">
    <location>
        <begin position="1"/>
        <end position="19"/>
    </location>
</feature>
<evidence type="ECO:0000256" key="2">
    <source>
        <dbReference type="ARBA" id="ARBA00010833"/>
    </source>
</evidence>
<dbReference type="GO" id="GO:0004573">
    <property type="term" value="F:Glc3Man9GlcNAc2 oligosaccharide glucosidase activity"/>
    <property type="evidence" value="ECO:0007669"/>
    <property type="project" value="UniProtKB-UniRule"/>
</dbReference>
<feature type="domain" description="Glycosyl hydrolase family 63 N-terminal" evidence="15">
    <location>
        <begin position="83"/>
        <end position="209"/>
    </location>
</feature>
<evidence type="ECO:0000256" key="8">
    <source>
        <dbReference type="ARBA" id="ARBA00023136"/>
    </source>
</evidence>
<feature type="domain" description="Glycosyl hydrolase family 63 C-terminal" evidence="14">
    <location>
        <begin position="387"/>
        <end position="712"/>
    </location>
</feature>
<comment type="subcellular location">
    <subcellularLocation>
        <location evidence="1 12">Endoplasmic reticulum membrane</location>
        <topology evidence="1 12">Single-pass type II membrane protein</topology>
    </subcellularLocation>
</comment>
<dbReference type="InterPro" id="IPR004888">
    <property type="entry name" value="Glycoside_hydrolase_63"/>
</dbReference>
<dbReference type="AlphaFoldDB" id="A0AAD5M196"/>